<organism evidence="2 3">
    <name type="scientific">Patagioenas fasciata monilis</name>
    <dbReference type="NCBI Taxonomy" id="372326"/>
    <lineage>
        <taxon>Eukaryota</taxon>
        <taxon>Metazoa</taxon>
        <taxon>Chordata</taxon>
        <taxon>Craniata</taxon>
        <taxon>Vertebrata</taxon>
        <taxon>Euteleostomi</taxon>
        <taxon>Archelosauria</taxon>
        <taxon>Archosauria</taxon>
        <taxon>Dinosauria</taxon>
        <taxon>Saurischia</taxon>
        <taxon>Theropoda</taxon>
        <taxon>Coelurosauria</taxon>
        <taxon>Aves</taxon>
        <taxon>Neognathae</taxon>
        <taxon>Neoaves</taxon>
        <taxon>Columbimorphae</taxon>
        <taxon>Columbiformes</taxon>
        <taxon>Columbidae</taxon>
        <taxon>Patagioenas</taxon>
    </lineage>
</organism>
<dbReference type="Proteomes" id="UP000190648">
    <property type="component" value="Unassembled WGS sequence"/>
</dbReference>
<reference evidence="2 3" key="1">
    <citation type="submission" date="2016-02" db="EMBL/GenBank/DDBJ databases">
        <title>Band-tailed pigeon sequencing and assembly.</title>
        <authorList>
            <person name="Soares A.E."/>
            <person name="Novak B.J."/>
            <person name="Rice E.S."/>
            <person name="O'Connell B."/>
            <person name="Chang D."/>
            <person name="Weber S."/>
            <person name="Shapiro B."/>
        </authorList>
    </citation>
    <scope>NUCLEOTIDE SEQUENCE [LARGE SCALE GENOMIC DNA]</scope>
    <source>
        <strain evidence="2">BTP2013</strain>
        <tissue evidence="2">Blood</tissue>
    </source>
</reference>
<accession>A0A1V4JWJ7</accession>
<name>A0A1V4JWJ7_PATFA</name>
<sequence>MEPEQLSYGPGDSMAAQDGIAPGKSISSHFLVQSSCSQCSFDKKPQKAGRTCARIHNRHHEKKGWRDHISFSLSTNGLDLDVTLFTNFFAVSQTGNIKRKEDKKYPPAALHKLLCKQDETIATKAVSKSCC</sequence>
<dbReference type="AlphaFoldDB" id="A0A1V4JWJ7"/>
<gene>
    <name evidence="2" type="ORF">AV530_016252</name>
</gene>
<evidence type="ECO:0000313" key="3">
    <source>
        <dbReference type="Proteomes" id="UP000190648"/>
    </source>
</evidence>
<comment type="caution">
    <text evidence="2">The sequence shown here is derived from an EMBL/GenBank/DDBJ whole genome shotgun (WGS) entry which is preliminary data.</text>
</comment>
<proteinExistence type="predicted"/>
<dbReference type="EMBL" id="LSYS01005643">
    <property type="protein sequence ID" value="OPJ76596.1"/>
    <property type="molecule type" value="Genomic_DNA"/>
</dbReference>
<feature type="region of interest" description="Disordered" evidence="1">
    <location>
        <begin position="1"/>
        <end position="21"/>
    </location>
</feature>
<evidence type="ECO:0000313" key="2">
    <source>
        <dbReference type="EMBL" id="OPJ76596.1"/>
    </source>
</evidence>
<keyword evidence="3" id="KW-1185">Reference proteome</keyword>
<evidence type="ECO:0000256" key="1">
    <source>
        <dbReference type="SAM" id="MobiDB-lite"/>
    </source>
</evidence>
<protein>
    <submittedName>
        <fullName evidence="2">Uncharacterized protein</fullName>
    </submittedName>
</protein>